<sequence>MKEDIGALYDKKLHCNICEHVYSSKKLRSRAIRVAESHNDFYKEYKNPLHNPLLYEVYVCDQCGFASTDNFTAIQKQEIKTRFHEEVTHKWHSQSFDGERTYEKAINTYKLAILTAKKTEQPEIVVAGVCLKLSWLYRYLDDEANTRRFLTYATKAYETSYNIGDFKATEMTELTLMFILGESHRQLGNRDLAITYFSKIIQHKNKHLEPAIVARAREQWQETRQKVESK</sequence>
<keyword evidence="2" id="KW-1185">Reference proteome</keyword>
<proteinExistence type="predicted"/>
<dbReference type="Proteomes" id="UP000318138">
    <property type="component" value="Chromosome"/>
</dbReference>
<dbReference type="AlphaFoldDB" id="A0A859FCU9"/>
<dbReference type="InterPro" id="IPR011990">
    <property type="entry name" value="TPR-like_helical_dom_sf"/>
</dbReference>
<reference evidence="2" key="1">
    <citation type="submission" date="2019-07" db="EMBL/GenBank/DDBJ databases">
        <title>Bacillus alkalisoli sp. nov. isolated from saline soil.</title>
        <authorList>
            <person name="Sun J.-Q."/>
            <person name="Xu L."/>
        </authorList>
    </citation>
    <scope>NUCLEOTIDE SEQUENCE [LARGE SCALE GENOMIC DNA]</scope>
    <source>
        <strain evidence="2">M4U3P1</strain>
    </source>
</reference>
<dbReference type="InterPro" id="IPR018708">
    <property type="entry name" value="DUF2225"/>
</dbReference>
<protein>
    <submittedName>
        <fullName evidence="1">DUF2225 domain-containing protein</fullName>
    </submittedName>
</protein>
<evidence type="ECO:0000313" key="2">
    <source>
        <dbReference type="Proteomes" id="UP000318138"/>
    </source>
</evidence>
<dbReference type="SUPFAM" id="SSF48452">
    <property type="entry name" value="TPR-like"/>
    <property type="match status" value="1"/>
</dbReference>
<dbReference type="KEGG" id="psua:FLK61_28420"/>
<dbReference type="EMBL" id="CP041372">
    <property type="protein sequence ID" value="QKS70668.1"/>
    <property type="molecule type" value="Genomic_DNA"/>
</dbReference>
<organism evidence="1 2">
    <name type="scientific">Paenalkalicoccus suaedae</name>
    <dbReference type="NCBI Taxonomy" id="2592382"/>
    <lineage>
        <taxon>Bacteria</taxon>
        <taxon>Bacillati</taxon>
        <taxon>Bacillota</taxon>
        <taxon>Bacilli</taxon>
        <taxon>Bacillales</taxon>
        <taxon>Bacillaceae</taxon>
        <taxon>Paenalkalicoccus</taxon>
    </lineage>
</organism>
<dbReference type="Gene3D" id="1.25.40.10">
    <property type="entry name" value="Tetratricopeptide repeat domain"/>
    <property type="match status" value="1"/>
</dbReference>
<accession>A0A859FCU9</accession>
<name>A0A859FCU9_9BACI</name>
<gene>
    <name evidence="1" type="ORF">FLK61_28420</name>
</gene>
<dbReference type="RefSeq" id="WP_176008704.1">
    <property type="nucleotide sequence ID" value="NZ_CP041372.2"/>
</dbReference>
<evidence type="ECO:0000313" key="1">
    <source>
        <dbReference type="EMBL" id="QKS70668.1"/>
    </source>
</evidence>
<dbReference type="Pfam" id="PF09986">
    <property type="entry name" value="DUF2225"/>
    <property type="match status" value="1"/>
</dbReference>